<dbReference type="AlphaFoldDB" id="R7ZRM6"/>
<dbReference type="EMBL" id="AQHR01000080">
    <property type="protein sequence ID" value="EON76732.1"/>
    <property type="molecule type" value="Genomic_DNA"/>
</dbReference>
<sequence>MVKSGEIEPTKGGQARRKRQIMRRLCAMRPARGQGFPVCRSIGRHPDIQG</sequence>
<protein>
    <submittedName>
        <fullName evidence="1">Uncharacterized protein</fullName>
    </submittedName>
</protein>
<dbReference type="STRING" id="1232681.ADIS_2791"/>
<reference evidence="1 2" key="1">
    <citation type="submission" date="2013-02" db="EMBL/GenBank/DDBJ databases">
        <title>A novel strain isolated from Lonar lake, Maharashtra, India.</title>
        <authorList>
            <person name="Singh A."/>
        </authorList>
    </citation>
    <scope>NUCLEOTIDE SEQUENCE [LARGE SCALE GENOMIC DNA]</scope>
    <source>
        <strain evidence="1 2">AK24</strain>
    </source>
</reference>
<comment type="caution">
    <text evidence="1">The sequence shown here is derived from an EMBL/GenBank/DDBJ whole genome shotgun (WGS) entry which is preliminary data.</text>
</comment>
<dbReference type="Proteomes" id="UP000013909">
    <property type="component" value="Unassembled WGS sequence"/>
</dbReference>
<name>R7ZRM6_9BACT</name>
<evidence type="ECO:0000313" key="2">
    <source>
        <dbReference type="Proteomes" id="UP000013909"/>
    </source>
</evidence>
<organism evidence="1 2">
    <name type="scientific">Lunatimonas lonarensis</name>
    <dbReference type="NCBI Taxonomy" id="1232681"/>
    <lineage>
        <taxon>Bacteria</taxon>
        <taxon>Pseudomonadati</taxon>
        <taxon>Bacteroidota</taxon>
        <taxon>Cytophagia</taxon>
        <taxon>Cytophagales</taxon>
        <taxon>Cyclobacteriaceae</taxon>
    </lineage>
</organism>
<evidence type="ECO:0000313" key="1">
    <source>
        <dbReference type="EMBL" id="EON76732.1"/>
    </source>
</evidence>
<accession>R7ZRM6</accession>
<gene>
    <name evidence="1" type="ORF">ADIS_2791</name>
</gene>
<proteinExistence type="predicted"/>
<keyword evidence="2" id="KW-1185">Reference proteome</keyword>